<gene>
    <name evidence="3" type="ORF">Klosneuvirus_1_259</name>
</gene>
<dbReference type="EMBL" id="KY684108">
    <property type="protein sequence ID" value="ARF11402.1"/>
    <property type="molecule type" value="Genomic_DNA"/>
</dbReference>
<proteinExistence type="predicted"/>
<organism evidence="3">
    <name type="scientific">Klosneuvirus KNV1</name>
    <dbReference type="NCBI Taxonomy" id="1977640"/>
    <lineage>
        <taxon>Viruses</taxon>
        <taxon>Varidnaviria</taxon>
        <taxon>Bamfordvirae</taxon>
        <taxon>Nucleocytoviricota</taxon>
        <taxon>Megaviricetes</taxon>
        <taxon>Imitervirales</taxon>
        <taxon>Mimiviridae</taxon>
        <taxon>Klosneuvirinae</taxon>
        <taxon>Klosneuvirus</taxon>
    </lineage>
</organism>
<accession>A0A1V0SI57</accession>
<reference evidence="3" key="1">
    <citation type="journal article" date="2017" name="Science">
        <title>Giant viruses with an expanded complement of translation system components.</title>
        <authorList>
            <person name="Schulz F."/>
            <person name="Yutin N."/>
            <person name="Ivanova N.N."/>
            <person name="Ortega D.R."/>
            <person name="Lee T.K."/>
            <person name="Vierheilig J."/>
            <person name="Daims H."/>
            <person name="Horn M."/>
            <person name="Wagner M."/>
            <person name="Jensen G.J."/>
            <person name="Kyrpides N.C."/>
            <person name="Koonin E.V."/>
            <person name="Woyke T."/>
        </authorList>
    </citation>
    <scope>NUCLEOTIDE SEQUENCE</scope>
    <source>
        <strain evidence="3">KNV1</strain>
    </source>
</reference>
<dbReference type="Pfam" id="PF08603">
    <property type="entry name" value="CAP_C"/>
    <property type="match status" value="1"/>
</dbReference>
<feature type="domain" description="Adenylate cyclase-associated CAP C-terminal" evidence="2">
    <location>
        <begin position="68"/>
        <end position="176"/>
    </location>
</feature>
<evidence type="ECO:0000313" key="3">
    <source>
        <dbReference type="EMBL" id="ARF11402.1"/>
    </source>
</evidence>
<sequence length="230" mass="26590">MEKKFKENLESLDEELNNYSFNVKDLTDTDKTEIKALYTMLWKIYSNKIFIENIERTNIRVTEKILFNNKELNNHNVTNRTTLYFVNCKNITINITQKVCHITLENCESVNIKTRGGAITGLDAINCKNINHVLENSNVYLLEVSNCVGCIYYISEDNALNTIISSYGSPDIKIITTCPTSGNIKNKFSPSISFFDLYRLYSFEKRNEIIQLYYVTPASYKKIQVNYTSS</sequence>
<protein>
    <submittedName>
        <fullName evidence="3">Adenylate cyclase associated protein</fullName>
    </submittedName>
</protein>
<dbReference type="GO" id="GO:0007010">
    <property type="term" value="P:cytoskeleton organization"/>
    <property type="evidence" value="ECO:0007669"/>
    <property type="project" value="InterPro"/>
</dbReference>
<keyword evidence="1" id="KW-0175">Coiled coil</keyword>
<feature type="coiled-coil region" evidence="1">
    <location>
        <begin position="2"/>
        <end position="29"/>
    </location>
</feature>
<dbReference type="GO" id="GO:0003779">
    <property type="term" value="F:actin binding"/>
    <property type="evidence" value="ECO:0007669"/>
    <property type="project" value="InterPro"/>
</dbReference>
<dbReference type="InterPro" id="IPR013912">
    <property type="entry name" value="Adenylate_cyclase-assoc_CAP_C"/>
</dbReference>
<evidence type="ECO:0000259" key="2">
    <source>
        <dbReference type="Pfam" id="PF08603"/>
    </source>
</evidence>
<evidence type="ECO:0000256" key="1">
    <source>
        <dbReference type="SAM" id="Coils"/>
    </source>
</evidence>
<dbReference type="Gene3D" id="2.160.20.70">
    <property type="match status" value="1"/>
</dbReference>
<dbReference type="SUPFAM" id="SSF69340">
    <property type="entry name" value="C-terminal domain of adenylylcyclase associated protein"/>
    <property type="match status" value="1"/>
</dbReference>
<name>A0A1V0SI57_9VIRU</name>
<dbReference type="InterPro" id="IPR036223">
    <property type="entry name" value="CAP_C_sf"/>
</dbReference>
<dbReference type="InterPro" id="IPR016098">
    <property type="entry name" value="CAP/MinC_C"/>
</dbReference>